<comment type="caution">
    <text evidence="3">The sequence shown here is derived from an EMBL/GenBank/DDBJ whole genome shotgun (WGS) entry which is preliminary data.</text>
</comment>
<evidence type="ECO:0000313" key="3">
    <source>
        <dbReference type="EMBL" id="MDC0711882.1"/>
    </source>
</evidence>
<gene>
    <name evidence="3" type="ORF">POL68_25665</name>
</gene>
<evidence type="ECO:0000256" key="1">
    <source>
        <dbReference type="SAM" id="SignalP"/>
    </source>
</evidence>
<protein>
    <submittedName>
        <fullName evidence="3">Alpha/beta hydrolase</fullName>
    </submittedName>
</protein>
<dbReference type="PRINTS" id="PR00111">
    <property type="entry name" value="ABHYDROLASE"/>
</dbReference>
<dbReference type="InterPro" id="IPR000639">
    <property type="entry name" value="Epox_hydrolase-like"/>
</dbReference>
<sequence length="332" mass="36752">MSVRSLCLLLLAVLSATAASAQERPQEPLGIAMEGYAYPHPVQFLALTWEGQDVRMAYMDVKPSGKANGRTVLLLHGKNFFGGYWRATIQALTGAGYRVVVPDQVGFGKSSKPALPYSFHTLAAATKGLLDTLGVKEAVVLGHSMGGMLATRFARLFPEATTHLVLENPIGLEDYRLHVPWQSTEALYREQLQATEEGIRKYHRTYYVTWKPEYEEYVRVPARQLLSGEYPRLAWVAAATQQMIYEQPVVYEFPLVERPTLLVIGQEDRTVVGKAKVPPALLPKLGQYPELGKKAAAAFPKATLVPLPGVGHIPHFEAPEKFHKALLDFLGT</sequence>
<dbReference type="Pfam" id="PF00561">
    <property type="entry name" value="Abhydrolase_1"/>
    <property type="match status" value="1"/>
</dbReference>
<dbReference type="InterPro" id="IPR029058">
    <property type="entry name" value="AB_hydrolase_fold"/>
</dbReference>
<evidence type="ECO:0000313" key="4">
    <source>
        <dbReference type="Proteomes" id="UP001221838"/>
    </source>
</evidence>
<dbReference type="Gene3D" id="3.40.50.1820">
    <property type="entry name" value="alpha/beta hydrolase"/>
    <property type="match status" value="1"/>
</dbReference>
<proteinExistence type="predicted"/>
<dbReference type="Proteomes" id="UP001221838">
    <property type="component" value="Unassembled WGS sequence"/>
</dbReference>
<reference evidence="3 4" key="1">
    <citation type="submission" date="2022-11" db="EMBL/GenBank/DDBJ databases">
        <title>Minimal conservation of predation-associated metabolite biosynthetic gene clusters underscores biosynthetic potential of Myxococcota including descriptions for ten novel species: Archangium lansinium sp. nov., Myxococcus landrumus sp. nov., Nannocystis bai.</title>
        <authorList>
            <person name="Ahearne A."/>
            <person name="Stevens C."/>
            <person name="Dowd S."/>
        </authorList>
    </citation>
    <scope>NUCLEOTIDE SEQUENCE [LARGE SCALE GENOMIC DNA]</scope>
    <source>
        <strain evidence="3 4">NCWAL01</strain>
    </source>
</reference>
<dbReference type="PANTHER" id="PTHR43798:SF33">
    <property type="entry name" value="HYDROLASE, PUTATIVE (AFU_ORTHOLOGUE AFUA_2G14860)-RELATED"/>
    <property type="match status" value="1"/>
</dbReference>
<dbReference type="SUPFAM" id="SSF53474">
    <property type="entry name" value="alpha/beta-Hydrolases"/>
    <property type="match status" value="1"/>
</dbReference>
<feature type="chain" id="PRO_5045840338" evidence="1">
    <location>
        <begin position="22"/>
        <end position="332"/>
    </location>
</feature>
<organism evidence="3 4">
    <name type="scientific">Stigmatella ashevillensis</name>
    <dbReference type="NCBI Taxonomy" id="2995309"/>
    <lineage>
        <taxon>Bacteria</taxon>
        <taxon>Pseudomonadati</taxon>
        <taxon>Myxococcota</taxon>
        <taxon>Myxococcia</taxon>
        <taxon>Myxococcales</taxon>
        <taxon>Cystobacterineae</taxon>
        <taxon>Archangiaceae</taxon>
        <taxon>Stigmatella</taxon>
    </lineage>
</organism>
<dbReference type="PRINTS" id="PR00412">
    <property type="entry name" value="EPOXHYDRLASE"/>
</dbReference>
<dbReference type="PANTHER" id="PTHR43798">
    <property type="entry name" value="MONOACYLGLYCEROL LIPASE"/>
    <property type="match status" value="1"/>
</dbReference>
<dbReference type="InterPro" id="IPR000073">
    <property type="entry name" value="AB_hydrolase_1"/>
</dbReference>
<dbReference type="InterPro" id="IPR050266">
    <property type="entry name" value="AB_hydrolase_sf"/>
</dbReference>
<dbReference type="EMBL" id="JAQNDM010000002">
    <property type="protein sequence ID" value="MDC0711882.1"/>
    <property type="molecule type" value="Genomic_DNA"/>
</dbReference>
<feature type="domain" description="AB hydrolase-1" evidence="2">
    <location>
        <begin position="71"/>
        <end position="319"/>
    </location>
</feature>
<keyword evidence="3" id="KW-0378">Hydrolase</keyword>
<keyword evidence="1" id="KW-0732">Signal</keyword>
<evidence type="ECO:0000259" key="2">
    <source>
        <dbReference type="Pfam" id="PF00561"/>
    </source>
</evidence>
<feature type="signal peptide" evidence="1">
    <location>
        <begin position="1"/>
        <end position="21"/>
    </location>
</feature>
<accession>A0ABT5DDX7</accession>
<keyword evidence="4" id="KW-1185">Reference proteome</keyword>
<dbReference type="RefSeq" id="WP_272141890.1">
    <property type="nucleotide sequence ID" value="NZ_JAQNDM010000002.1"/>
</dbReference>
<name>A0ABT5DDX7_9BACT</name>
<dbReference type="GO" id="GO:0016787">
    <property type="term" value="F:hydrolase activity"/>
    <property type="evidence" value="ECO:0007669"/>
    <property type="project" value="UniProtKB-KW"/>
</dbReference>